<evidence type="ECO:0000313" key="3">
    <source>
        <dbReference type="Proteomes" id="UP000314294"/>
    </source>
</evidence>
<sequence>MQRLFTAVHGGRLGEVWEHSVGDSQTLYVGENGGAVEPFPRVEDAVWEAVFSPRGGESPWAEEQAGVMDVRSRRA</sequence>
<accession>A0A4Z2G8V1</accession>
<keyword evidence="3" id="KW-1185">Reference proteome</keyword>
<feature type="region of interest" description="Disordered" evidence="1">
    <location>
        <begin position="56"/>
        <end position="75"/>
    </location>
</feature>
<evidence type="ECO:0000256" key="1">
    <source>
        <dbReference type="SAM" id="MobiDB-lite"/>
    </source>
</evidence>
<comment type="caution">
    <text evidence="2">The sequence shown here is derived from an EMBL/GenBank/DDBJ whole genome shotgun (WGS) entry which is preliminary data.</text>
</comment>
<evidence type="ECO:0000313" key="2">
    <source>
        <dbReference type="EMBL" id="TNN49986.1"/>
    </source>
</evidence>
<proteinExistence type="predicted"/>
<protein>
    <submittedName>
        <fullName evidence="2">Uncharacterized protein</fullName>
    </submittedName>
</protein>
<gene>
    <name evidence="2" type="ORF">EYF80_039794</name>
</gene>
<organism evidence="2 3">
    <name type="scientific">Liparis tanakae</name>
    <name type="common">Tanaka's snailfish</name>
    <dbReference type="NCBI Taxonomy" id="230148"/>
    <lineage>
        <taxon>Eukaryota</taxon>
        <taxon>Metazoa</taxon>
        <taxon>Chordata</taxon>
        <taxon>Craniata</taxon>
        <taxon>Vertebrata</taxon>
        <taxon>Euteleostomi</taxon>
        <taxon>Actinopterygii</taxon>
        <taxon>Neopterygii</taxon>
        <taxon>Teleostei</taxon>
        <taxon>Neoteleostei</taxon>
        <taxon>Acanthomorphata</taxon>
        <taxon>Eupercaria</taxon>
        <taxon>Perciformes</taxon>
        <taxon>Cottioidei</taxon>
        <taxon>Cottales</taxon>
        <taxon>Liparidae</taxon>
        <taxon>Liparis</taxon>
    </lineage>
</organism>
<reference evidence="2 3" key="1">
    <citation type="submission" date="2019-03" db="EMBL/GenBank/DDBJ databases">
        <title>First draft genome of Liparis tanakae, snailfish: a comprehensive survey of snailfish specific genes.</title>
        <authorList>
            <person name="Kim W."/>
            <person name="Song I."/>
            <person name="Jeong J.-H."/>
            <person name="Kim D."/>
            <person name="Kim S."/>
            <person name="Ryu S."/>
            <person name="Song J.Y."/>
            <person name="Lee S.K."/>
        </authorList>
    </citation>
    <scope>NUCLEOTIDE SEQUENCE [LARGE SCALE GENOMIC DNA]</scope>
    <source>
        <tissue evidence="2">Muscle</tissue>
    </source>
</reference>
<name>A0A4Z2G8V1_9TELE</name>
<dbReference type="EMBL" id="SRLO01000634">
    <property type="protein sequence ID" value="TNN49986.1"/>
    <property type="molecule type" value="Genomic_DNA"/>
</dbReference>
<dbReference type="AlphaFoldDB" id="A0A4Z2G8V1"/>
<dbReference type="Proteomes" id="UP000314294">
    <property type="component" value="Unassembled WGS sequence"/>
</dbReference>